<comment type="caution">
    <text evidence="1">The sequence shown here is derived from an EMBL/GenBank/DDBJ whole genome shotgun (WGS) entry which is preliminary data.</text>
</comment>
<proteinExistence type="predicted"/>
<dbReference type="AlphaFoldDB" id="A0A367GNK8"/>
<dbReference type="RefSeq" id="WP_114005784.1">
    <property type="nucleotide sequence ID" value="NZ_QGDC01000007.1"/>
</dbReference>
<gene>
    <name evidence="1" type="ORF">DJ568_13330</name>
</gene>
<organism evidence="1 2">
    <name type="scientific">Mucilaginibacter hurinus</name>
    <dbReference type="NCBI Taxonomy" id="2201324"/>
    <lineage>
        <taxon>Bacteria</taxon>
        <taxon>Pseudomonadati</taxon>
        <taxon>Bacteroidota</taxon>
        <taxon>Sphingobacteriia</taxon>
        <taxon>Sphingobacteriales</taxon>
        <taxon>Sphingobacteriaceae</taxon>
        <taxon>Mucilaginibacter</taxon>
    </lineage>
</organism>
<dbReference type="Proteomes" id="UP000253209">
    <property type="component" value="Unassembled WGS sequence"/>
</dbReference>
<dbReference type="PROSITE" id="PS51257">
    <property type="entry name" value="PROKAR_LIPOPROTEIN"/>
    <property type="match status" value="1"/>
</dbReference>
<keyword evidence="2" id="KW-1185">Reference proteome</keyword>
<protein>
    <submittedName>
        <fullName evidence="1">Uncharacterized protein</fullName>
    </submittedName>
</protein>
<dbReference type="OrthoDB" id="886674at2"/>
<reference evidence="1 2" key="1">
    <citation type="submission" date="2018-05" db="EMBL/GenBank/DDBJ databases">
        <title>Mucilaginibacter hurinus sp. nov., isolated from briquette warehouse soil.</title>
        <authorList>
            <person name="Choi L."/>
        </authorList>
    </citation>
    <scope>NUCLEOTIDE SEQUENCE [LARGE SCALE GENOMIC DNA]</scope>
    <source>
        <strain evidence="1 2">ZR32</strain>
    </source>
</reference>
<accession>A0A367GNK8</accession>
<sequence>MKHILYGVFITLVLFACKSKTKETVVDSLVISEVDSTSLLIQKFKPIIQGAWVKSDYIKKVIVTSSPFAAADKATGITYIEIDTANIKGERLVAGVSYNNHEGGEIIIKFIKGETPETIQADSAELGYSVENGDTVLTLTEVNDAHDKVTTRYIRALNKPGKKTGNGMDYLINKNLFAGSYAMTDTIGKVRQVILTENGQITGITGFRTYYAMNDFIAGPMNNLDLLIFNLYAKDQKDYAFKISGNTLKLFDTEPTPDSSALITGKLIYTLIRNK</sequence>
<name>A0A367GNK8_9SPHI</name>
<evidence type="ECO:0000313" key="2">
    <source>
        <dbReference type="Proteomes" id="UP000253209"/>
    </source>
</evidence>
<evidence type="ECO:0000313" key="1">
    <source>
        <dbReference type="EMBL" id="RCH54273.1"/>
    </source>
</evidence>
<dbReference type="EMBL" id="QGDC01000007">
    <property type="protein sequence ID" value="RCH54273.1"/>
    <property type="molecule type" value="Genomic_DNA"/>
</dbReference>